<dbReference type="Proteomes" id="UP000756921">
    <property type="component" value="Unassembled WGS sequence"/>
</dbReference>
<name>A0A9P6GGI8_9PLEO</name>
<proteinExistence type="predicted"/>
<dbReference type="EMBL" id="WJXW01000008">
    <property type="protein sequence ID" value="KAF9733985.1"/>
    <property type="molecule type" value="Genomic_DNA"/>
</dbReference>
<sequence>MSLSALETSWLKVASWANSKDNREDCPPEQLPPTLDWVKDYEFEDQETVTSGIETSIEAVPPPRRSLISKCELSWSGIAEFLKVLIGEVERDECSKHERDGMIKALDKRVVRLINCPACSTYRFLEFANNHPEYNKLALIYDFLRNPKIFCGGIKCIPELQTSVASSDLEENGFAPDIPTHQRRVIDPDLDLRNDGLTLPDPIQRPTFGRVMRAILSGALSLHYARWALYTPAGTPRPGWIVIHVHLDDSDVMRPYMLQEQPTPLHENPRLETLRTFVHMSAITVFHAQAWSPRQDQNGNDFTW</sequence>
<protein>
    <submittedName>
        <fullName evidence="1">Uncharacterized protein</fullName>
    </submittedName>
</protein>
<accession>A0A9P6GGI8</accession>
<reference evidence="1" key="1">
    <citation type="journal article" date="2020" name="Mol. Plant Microbe Interact.">
        <title>Genome Sequence of the Biocontrol Agent Coniothyrium minitans strain Conio (IMI 134523).</title>
        <authorList>
            <person name="Patel D."/>
            <person name="Shittu T.A."/>
            <person name="Baroncelli R."/>
            <person name="Muthumeenakshi S."/>
            <person name="Osborne T.H."/>
            <person name="Janganan T.K."/>
            <person name="Sreenivasaprasad S."/>
        </authorList>
    </citation>
    <scope>NUCLEOTIDE SEQUENCE</scope>
    <source>
        <strain evidence="1">Conio</strain>
    </source>
</reference>
<keyword evidence="2" id="KW-1185">Reference proteome</keyword>
<gene>
    <name evidence="1" type="ORF">PMIN01_08328</name>
</gene>
<evidence type="ECO:0000313" key="2">
    <source>
        <dbReference type="Proteomes" id="UP000756921"/>
    </source>
</evidence>
<dbReference type="AlphaFoldDB" id="A0A9P6GGI8"/>
<evidence type="ECO:0000313" key="1">
    <source>
        <dbReference type="EMBL" id="KAF9733985.1"/>
    </source>
</evidence>
<comment type="caution">
    <text evidence="1">The sequence shown here is derived from an EMBL/GenBank/DDBJ whole genome shotgun (WGS) entry which is preliminary data.</text>
</comment>
<organism evidence="1 2">
    <name type="scientific">Paraphaeosphaeria minitans</name>
    <dbReference type="NCBI Taxonomy" id="565426"/>
    <lineage>
        <taxon>Eukaryota</taxon>
        <taxon>Fungi</taxon>
        <taxon>Dikarya</taxon>
        <taxon>Ascomycota</taxon>
        <taxon>Pezizomycotina</taxon>
        <taxon>Dothideomycetes</taxon>
        <taxon>Pleosporomycetidae</taxon>
        <taxon>Pleosporales</taxon>
        <taxon>Massarineae</taxon>
        <taxon>Didymosphaeriaceae</taxon>
        <taxon>Paraphaeosphaeria</taxon>
    </lineage>
</organism>